<name>A0ABQ1BPQ5_9MYCO</name>
<dbReference type="Proteomes" id="UP000465306">
    <property type="component" value="Unassembled WGS sequence"/>
</dbReference>
<keyword evidence="2" id="KW-1185">Reference proteome</keyword>
<protein>
    <submittedName>
        <fullName evidence="1">Uncharacterized protein</fullName>
    </submittedName>
</protein>
<organism evidence="1 2">
    <name type="scientific">Mycobacterium kubicae</name>
    <dbReference type="NCBI Taxonomy" id="120959"/>
    <lineage>
        <taxon>Bacteria</taxon>
        <taxon>Bacillati</taxon>
        <taxon>Actinomycetota</taxon>
        <taxon>Actinomycetes</taxon>
        <taxon>Mycobacteriales</taxon>
        <taxon>Mycobacteriaceae</taxon>
        <taxon>Mycobacterium</taxon>
        <taxon>Mycobacterium simiae complex</taxon>
    </lineage>
</organism>
<evidence type="ECO:0000313" key="1">
    <source>
        <dbReference type="EMBL" id="GFG65692.1"/>
    </source>
</evidence>
<sequence>MAARAAEAGAAGARRQGSAAGVVVPAPAAAVVPAAGAVVAVPAAGWVVVAAGVPARAGSALRLLVRRARTAPAVLGAPGPGQAAAAPGSVALLADAWAAPADG</sequence>
<evidence type="ECO:0000313" key="2">
    <source>
        <dbReference type="Proteomes" id="UP000465306"/>
    </source>
</evidence>
<reference evidence="1 2" key="1">
    <citation type="journal article" date="2019" name="Emerg. Microbes Infect.">
        <title>Comprehensive subspecies identification of 175 nontuberculous mycobacteria species based on 7547 genomic profiles.</title>
        <authorList>
            <person name="Matsumoto Y."/>
            <person name="Kinjo T."/>
            <person name="Motooka D."/>
            <person name="Nabeya D."/>
            <person name="Jung N."/>
            <person name="Uechi K."/>
            <person name="Horii T."/>
            <person name="Iida T."/>
            <person name="Fujita J."/>
            <person name="Nakamura S."/>
        </authorList>
    </citation>
    <scope>NUCLEOTIDE SEQUENCE [LARGE SCALE GENOMIC DNA]</scope>
    <source>
        <strain evidence="1 2">JCM 13573</strain>
    </source>
</reference>
<proteinExistence type="predicted"/>
<accession>A0ABQ1BPQ5</accession>
<gene>
    <name evidence="1" type="ORF">MKUB_31820</name>
</gene>
<comment type="caution">
    <text evidence="1">The sequence shown here is derived from an EMBL/GenBank/DDBJ whole genome shotgun (WGS) entry which is preliminary data.</text>
</comment>
<dbReference type="EMBL" id="BLKU01000005">
    <property type="protein sequence ID" value="GFG65692.1"/>
    <property type="molecule type" value="Genomic_DNA"/>
</dbReference>